<dbReference type="Pfam" id="PF00106">
    <property type="entry name" value="adh_short"/>
    <property type="match status" value="1"/>
</dbReference>
<evidence type="ECO:0000313" key="4">
    <source>
        <dbReference type="EMBL" id="OJD75449.1"/>
    </source>
</evidence>
<comment type="caution">
    <text evidence="4">The sequence shown here is derived from an EMBL/GenBank/DDBJ whole genome shotgun (WGS) entry which is preliminary data.</text>
</comment>
<dbReference type="Proteomes" id="UP000182788">
    <property type="component" value="Unassembled WGS sequence"/>
</dbReference>
<dbReference type="NCBIfam" id="NF004824">
    <property type="entry name" value="PRK06180.1"/>
    <property type="match status" value="1"/>
</dbReference>
<dbReference type="InterPro" id="IPR036291">
    <property type="entry name" value="NAD(P)-bd_dom_sf"/>
</dbReference>
<proteinExistence type="inferred from homology"/>
<dbReference type="InterPro" id="IPR020904">
    <property type="entry name" value="Sc_DH/Rdtase_CS"/>
</dbReference>
<dbReference type="PRINTS" id="PR00080">
    <property type="entry name" value="SDRFAMILY"/>
</dbReference>
<accession>A0A1J9UBK0</accession>
<dbReference type="EMBL" id="MAOI01000102">
    <property type="protein sequence ID" value="OJD75449.1"/>
    <property type="molecule type" value="Genomic_DNA"/>
</dbReference>
<dbReference type="InterPro" id="IPR002347">
    <property type="entry name" value="SDR_fam"/>
</dbReference>
<sequence>MSKNRVWFVTGASKGLGLELVKQLLKNGNQVAATSRTLNDLIKVVNDDTKRFLPLSVDLTNEASVQQAIEKTIETFGKIDVVVNNAGYGLGGSLEELTDEEIRQNFDVNVFGTLNVIRKTMPYLRKQKSGHIFNIASLAGYVGSMGFGSYSATKFAVVGLSESLAEEAKLFGIKVTMVAPGYFRTNFLSSGSVMYSKEQIEDYKAVHEIKDFLDNVMDGKQEGNPEKAALAMIRTAAETDPPVHLLLGSDAYHVASEKVVTLQKEFDKWKDITCSTDFDKS</sequence>
<dbReference type="PRINTS" id="PR00081">
    <property type="entry name" value="GDHRDH"/>
</dbReference>
<dbReference type="RefSeq" id="WP_071720046.1">
    <property type="nucleotide sequence ID" value="NZ_CBCSHB010000052.1"/>
</dbReference>
<organism evidence="4 5">
    <name type="scientific">Bacillus paramycoides</name>
    <dbReference type="NCBI Taxonomy" id="2026194"/>
    <lineage>
        <taxon>Bacteria</taxon>
        <taxon>Bacillati</taxon>
        <taxon>Bacillota</taxon>
        <taxon>Bacilli</taxon>
        <taxon>Bacillales</taxon>
        <taxon>Bacillaceae</taxon>
        <taxon>Bacillus</taxon>
        <taxon>Bacillus cereus group</taxon>
    </lineage>
</organism>
<dbReference type="Gene3D" id="3.40.50.720">
    <property type="entry name" value="NAD(P)-binding Rossmann-like Domain"/>
    <property type="match status" value="1"/>
</dbReference>
<keyword evidence="2" id="KW-0560">Oxidoreductase</keyword>
<dbReference type="GO" id="GO:0016491">
    <property type="term" value="F:oxidoreductase activity"/>
    <property type="evidence" value="ECO:0007669"/>
    <property type="project" value="UniProtKB-KW"/>
</dbReference>
<evidence type="ECO:0000256" key="2">
    <source>
        <dbReference type="ARBA" id="ARBA00023002"/>
    </source>
</evidence>
<reference evidence="4 5" key="1">
    <citation type="submission" date="2016-06" db="EMBL/GenBank/DDBJ databases">
        <title>First insights into the genetic diversity and population structure of in the Bacillus cereus group bacteria from diverse marine environments.</title>
        <authorList>
            <person name="Liu Y."/>
            <person name="Lai Q."/>
            <person name="Shao Z."/>
        </authorList>
    </citation>
    <scope>NUCLEOTIDE SEQUENCE [LARGE SCALE GENOMIC DNA]</scope>
    <source>
        <strain evidence="4 5">NH24A2</strain>
    </source>
</reference>
<dbReference type="PANTHER" id="PTHR43976">
    <property type="entry name" value="SHORT CHAIN DEHYDROGENASE"/>
    <property type="match status" value="1"/>
</dbReference>
<protein>
    <submittedName>
        <fullName evidence="4">Short-chain dehydrogenase/reductase</fullName>
    </submittedName>
</protein>
<dbReference type="AlphaFoldDB" id="A0A1J9UBK0"/>
<dbReference type="GeneID" id="87594069"/>
<name>A0A1J9UBK0_9BACI</name>
<comment type="similarity">
    <text evidence="1 3">Belongs to the short-chain dehydrogenases/reductases (SDR) family.</text>
</comment>
<evidence type="ECO:0000256" key="1">
    <source>
        <dbReference type="ARBA" id="ARBA00006484"/>
    </source>
</evidence>
<gene>
    <name evidence="4" type="ORF">BAU28_16900</name>
</gene>
<evidence type="ECO:0000256" key="3">
    <source>
        <dbReference type="RuleBase" id="RU000363"/>
    </source>
</evidence>
<dbReference type="SUPFAM" id="SSF51735">
    <property type="entry name" value="NAD(P)-binding Rossmann-fold domains"/>
    <property type="match status" value="1"/>
</dbReference>
<dbReference type="PROSITE" id="PS00061">
    <property type="entry name" value="ADH_SHORT"/>
    <property type="match status" value="1"/>
</dbReference>
<dbReference type="CDD" id="cd05374">
    <property type="entry name" value="17beta-HSD-like_SDR_c"/>
    <property type="match status" value="1"/>
</dbReference>
<dbReference type="InterPro" id="IPR051911">
    <property type="entry name" value="SDR_oxidoreductase"/>
</dbReference>
<evidence type="ECO:0000313" key="5">
    <source>
        <dbReference type="Proteomes" id="UP000182788"/>
    </source>
</evidence>
<dbReference type="PANTHER" id="PTHR43976:SF16">
    <property type="entry name" value="SHORT-CHAIN DEHYDROGENASE_REDUCTASE FAMILY PROTEIN"/>
    <property type="match status" value="1"/>
</dbReference>